<gene>
    <name evidence="1" type="ORF">CROQUDRAFT_194030</name>
</gene>
<dbReference type="Proteomes" id="UP000886653">
    <property type="component" value="Unassembled WGS sequence"/>
</dbReference>
<protein>
    <submittedName>
        <fullName evidence="1">Uncharacterized protein</fullName>
    </submittedName>
</protein>
<evidence type="ECO:0000313" key="2">
    <source>
        <dbReference type="Proteomes" id="UP000886653"/>
    </source>
</evidence>
<sequence>MSLRFLIKKYPVLVNNILYLDHLDPRCLSSAKLTFMVHIEVHLPNGEDEDDDKATVQKNLKKTPKASNEAEGNYTTYKNNHPWEVSITVNSYIKISQFQSLIFSGCDKHYQDISEGLKKALFQGELRCTGWIRSRKGFQKKDDYEIMTPTAYDCSIHECFIDSQQMIYLNLIQQNPKLKLKKESTAHRAAKNFPRLKHSEPRKFFDLQRVLQTGKAACARSSF</sequence>
<keyword evidence="2" id="KW-1185">Reference proteome</keyword>
<organism evidence="1 2">
    <name type="scientific">Cronartium quercuum f. sp. fusiforme G11</name>
    <dbReference type="NCBI Taxonomy" id="708437"/>
    <lineage>
        <taxon>Eukaryota</taxon>
        <taxon>Fungi</taxon>
        <taxon>Dikarya</taxon>
        <taxon>Basidiomycota</taxon>
        <taxon>Pucciniomycotina</taxon>
        <taxon>Pucciniomycetes</taxon>
        <taxon>Pucciniales</taxon>
        <taxon>Coleosporiaceae</taxon>
        <taxon>Cronartium</taxon>
    </lineage>
</organism>
<evidence type="ECO:0000313" key="1">
    <source>
        <dbReference type="EMBL" id="KAG0143172.1"/>
    </source>
</evidence>
<accession>A0A9P6NCQ9</accession>
<name>A0A9P6NCQ9_9BASI</name>
<comment type="caution">
    <text evidence="1">The sequence shown here is derived from an EMBL/GenBank/DDBJ whole genome shotgun (WGS) entry which is preliminary data.</text>
</comment>
<reference evidence="1" key="1">
    <citation type="submission" date="2013-11" db="EMBL/GenBank/DDBJ databases">
        <title>Genome sequence of the fusiform rust pathogen reveals effectors for host alternation and coevolution with pine.</title>
        <authorList>
            <consortium name="DOE Joint Genome Institute"/>
            <person name="Smith K."/>
            <person name="Pendleton A."/>
            <person name="Kubisiak T."/>
            <person name="Anderson C."/>
            <person name="Salamov A."/>
            <person name="Aerts A."/>
            <person name="Riley R."/>
            <person name="Clum A."/>
            <person name="Lindquist E."/>
            <person name="Ence D."/>
            <person name="Campbell M."/>
            <person name="Kronenberg Z."/>
            <person name="Feau N."/>
            <person name="Dhillon B."/>
            <person name="Hamelin R."/>
            <person name="Burleigh J."/>
            <person name="Smith J."/>
            <person name="Yandell M."/>
            <person name="Nelson C."/>
            <person name="Grigoriev I."/>
            <person name="Davis J."/>
        </authorList>
    </citation>
    <scope>NUCLEOTIDE SEQUENCE</scope>
    <source>
        <strain evidence="1">G11</strain>
    </source>
</reference>
<dbReference type="EMBL" id="MU167326">
    <property type="protein sequence ID" value="KAG0143172.1"/>
    <property type="molecule type" value="Genomic_DNA"/>
</dbReference>
<dbReference type="AlphaFoldDB" id="A0A9P6NCQ9"/>
<proteinExistence type="predicted"/>